<reference evidence="2" key="1">
    <citation type="submission" date="2018-05" db="EMBL/GenBank/DDBJ databases">
        <authorList>
            <person name="Lanie J.A."/>
            <person name="Ng W.-L."/>
            <person name="Kazmierczak K.M."/>
            <person name="Andrzejewski T.M."/>
            <person name="Davidsen T.M."/>
            <person name="Wayne K.J."/>
            <person name="Tettelin H."/>
            <person name="Glass J.I."/>
            <person name="Rusch D."/>
            <person name="Podicherti R."/>
            <person name="Tsui H.-C.T."/>
            <person name="Winkler M.E."/>
        </authorList>
    </citation>
    <scope>NUCLEOTIDE SEQUENCE</scope>
</reference>
<evidence type="ECO:0000259" key="1">
    <source>
        <dbReference type="Pfam" id="PF04069"/>
    </source>
</evidence>
<accession>A0A382QTM6</accession>
<protein>
    <recommendedName>
        <fullName evidence="1">ABC-type glycine betaine transport system substrate-binding domain-containing protein</fullName>
    </recommendedName>
</protein>
<organism evidence="2">
    <name type="scientific">marine metagenome</name>
    <dbReference type="NCBI Taxonomy" id="408172"/>
    <lineage>
        <taxon>unclassified sequences</taxon>
        <taxon>metagenomes</taxon>
        <taxon>ecological metagenomes</taxon>
    </lineage>
</organism>
<evidence type="ECO:0000313" key="2">
    <source>
        <dbReference type="EMBL" id="SVC88307.1"/>
    </source>
</evidence>
<name>A0A382QTM6_9ZZZZ</name>
<dbReference type="EMBL" id="UINC01116513">
    <property type="protein sequence ID" value="SVC88307.1"/>
    <property type="molecule type" value="Genomic_DNA"/>
</dbReference>
<dbReference type="GO" id="GO:0043190">
    <property type="term" value="C:ATP-binding cassette (ABC) transporter complex"/>
    <property type="evidence" value="ECO:0007669"/>
    <property type="project" value="InterPro"/>
</dbReference>
<proteinExistence type="predicted"/>
<sequence>MKFIKKTILSLVFLAGISLGTTSANAACKAHLGDFDWDSANIHTAIASFMIEHGFGCDVEVTKGSTTPIMAAFFDGQIDVITELWEDNLVELLKPHFADGSIIHMGTNTPASEQAFWVDRATAEAHGLKSVEDMKKPGVWELFKDPEDPSKGRMTSC</sequence>
<dbReference type="SUPFAM" id="SSF53850">
    <property type="entry name" value="Periplasmic binding protein-like II"/>
    <property type="match status" value="1"/>
</dbReference>
<dbReference type="AlphaFoldDB" id="A0A382QTM6"/>
<feature type="domain" description="ABC-type glycine betaine transport system substrate-binding" evidence="1">
    <location>
        <begin position="32"/>
        <end position="157"/>
    </location>
</feature>
<feature type="non-terminal residue" evidence="2">
    <location>
        <position position="157"/>
    </location>
</feature>
<gene>
    <name evidence="2" type="ORF">METZ01_LOCUS341161</name>
</gene>
<dbReference type="Gene3D" id="3.40.190.100">
    <property type="entry name" value="Glycine betaine-binding periplasmic protein, domain 2"/>
    <property type="match status" value="1"/>
</dbReference>
<dbReference type="InterPro" id="IPR007210">
    <property type="entry name" value="ABC_Gly_betaine_transp_sub-bd"/>
</dbReference>
<dbReference type="GO" id="GO:0022857">
    <property type="term" value="F:transmembrane transporter activity"/>
    <property type="evidence" value="ECO:0007669"/>
    <property type="project" value="InterPro"/>
</dbReference>
<dbReference type="Pfam" id="PF04069">
    <property type="entry name" value="OpuAC"/>
    <property type="match status" value="1"/>
</dbReference>
<dbReference type="Gene3D" id="3.10.105.10">
    <property type="entry name" value="Dipeptide-binding Protein, Domain 3"/>
    <property type="match status" value="1"/>
</dbReference>